<reference evidence="1" key="1">
    <citation type="journal article" date="2014" name="Front. Microbiol.">
        <title>High frequency of phylogenetically diverse reductive dehalogenase-homologous genes in deep subseafloor sedimentary metagenomes.</title>
        <authorList>
            <person name="Kawai M."/>
            <person name="Futagami T."/>
            <person name="Toyoda A."/>
            <person name="Takaki Y."/>
            <person name="Nishi S."/>
            <person name="Hori S."/>
            <person name="Arai W."/>
            <person name="Tsubouchi T."/>
            <person name="Morono Y."/>
            <person name="Uchiyama I."/>
            <person name="Ito T."/>
            <person name="Fujiyama A."/>
            <person name="Inagaki F."/>
            <person name="Takami H."/>
        </authorList>
    </citation>
    <scope>NUCLEOTIDE SEQUENCE</scope>
    <source>
        <strain evidence="1">Expedition CK06-06</strain>
    </source>
</reference>
<evidence type="ECO:0000313" key="1">
    <source>
        <dbReference type="EMBL" id="GAI36477.1"/>
    </source>
</evidence>
<dbReference type="EMBL" id="BARV01028691">
    <property type="protein sequence ID" value="GAI36477.1"/>
    <property type="molecule type" value="Genomic_DNA"/>
</dbReference>
<accession>X1MXQ9</accession>
<proteinExistence type="predicted"/>
<dbReference type="AlphaFoldDB" id="X1MXQ9"/>
<dbReference type="InterPro" id="IPR035901">
    <property type="entry name" value="GIY-YIG_endonuc_sf"/>
</dbReference>
<gene>
    <name evidence="1" type="ORF">S06H3_45879</name>
</gene>
<comment type="caution">
    <text evidence="1">The sequence shown here is derived from an EMBL/GenBank/DDBJ whole genome shotgun (WGS) entry which is preliminary data.</text>
</comment>
<dbReference type="Gene3D" id="3.40.1440.10">
    <property type="entry name" value="GIY-YIG endonuclease"/>
    <property type="match status" value="1"/>
</dbReference>
<organism evidence="1">
    <name type="scientific">marine sediment metagenome</name>
    <dbReference type="NCBI Taxonomy" id="412755"/>
    <lineage>
        <taxon>unclassified sequences</taxon>
        <taxon>metagenomes</taxon>
        <taxon>ecological metagenomes</taxon>
    </lineage>
</organism>
<name>X1MXQ9_9ZZZZ</name>
<protein>
    <recommendedName>
        <fullName evidence="2">GIY-YIG domain-containing protein</fullName>
    </recommendedName>
</protein>
<sequence length="103" mass="11577">MIWESSDHSNWRVVENTGWRNIDNYGSFQARAGVYIFANVDLQVKYIGKAGAGRIVDEIASAIRRAKDWGATKVKVLYTNSSDNAASLERLLIDKYNPPNNLT</sequence>
<evidence type="ECO:0008006" key="2">
    <source>
        <dbReference type="Google" id="ProtNLM"/>
    </source>
</evidence>